<dbReference type="GO" id="GO:0000976">
    <property type="term" value="F:transcription cis-regulatory region binding"/>
    <property type="evidence" value="ECO:0007669"/>
    <property type="project" value="TreeGrafter"/>
</dbReference>
<evidence type="ECO:0000256" key="2">
    <source>
        <dbReference type="ARBA" id="ARBA00023125"/>
    </source>
</evidence>
<accession>A0A7X9YHX4</accession>
<dbReference type="PROSITE" id="PS01081">
    <property type="entry name" value="HTH_TETR_1"/>
    <property type="match status" value="1"/>
</dbReference>
<evidence type="ECO:0000256" key="4">
    <source>
        <dbReference type="PROSITE-ProRule" id="PRU00335"/>
    </source>
</evidence>
<feature type="DNA-binding region" description="H-T-H motif" evidence="4">
    <location>
        <begin position="28"/>
        <end position="47"/>
    </location>
</feature>
<dbReference type="InterPro" id="IPR023772">
    <property type="entry name" value="DNA-bd_HTH_TetR-type_CS"/>
</dbReference>
<dbReference type="Pfam" id="PF00440">
    <property type="entry name" value="TetR_N"/>
    <property type="match status" value="1"/>
</dbReference>
<comment type="caution">
    <text evidence="6">The sequence shown here is derived from an EMBL/GenBank/DDBJ whole genome shotgun (WGS) entry which is preliminary data.</text>
</comment>
<name>A0A7X9YHX4_9ACTN</name>
<dbReference type="InterPro" id="IPR009057">
    <property type="entry name" value="Homeodomain-like_sf"/>
</dbReference>
<protein>
    <submittedName>
        <fullName evidence="6">TetR/AcrR family transcriptional regulator</fullName>
    </submittedName>
</protein>
<keyword evidence="7" id="KW-1185">Reference proteome</keyword>
<dbReference type="GO" id="GO:0003700">
    <property type="term" value="F:DNA-binding transcription factor activity"/>
    <property type="evidence" value="ECO:0007669"/>
    <property type="project" value="TreeGrafter"/>
</dbReference>
<dbReference type="Proteomes" id="UP000546970">
    <property type="component" value="Unassembled WGS sequence"/>
</dbReference>
<dbReference type="PANTHER" id="PTHR30055">
    <property type="entry name" value="HTH-TYPE TRANSCRIPTIONAL REGULATOR RUTR"/>
    <property type="match status" value="1"/>
</dbReference>
<feature type="domain" description="HTH tetR-type" evidence="5">
    <location>
        <begin position="5"/>
        <end position="65"/>
    </location>
</feature>
<evidence type="ECO:0000313" key="6">
    <source>
        <dbReference type="EMBL" id="NMF55922.1"/>
    </source>
</evidence>
<sequence>MASSVISRDELLEEAYRIADAQGLSALSIRSLAQACHVSVGTIYNHFASKDKLTTATIELFFRRSVFDGFCHLDARKGFVDYCEDLYASLVMVLDRFRRCWLKGAEVLPAVEKNAAHLREQQILNHALRGLVEVYKNDAAIRTDLPVGFDAASVCRFTFDNMLNALHAGRQGCPILFGLLRRTFYNA</sequence>
<keyword evidence="3" id="KW-0804">Transcription</keyword>
<dbReference type="AlphaFoldDB" id="A0A7X9YHX4"/>
<dbReference type="InterPro" id="IPR050109">
    <property type="entry name" value="HTH-type_TetR-like_transc_reg"/>
</dbReference>
<keyword evidence="1" id="KW-0805">Transcription regulation</keyword>
<reference evidence="6 7" key="1">
    <citation type="submission" date="2020-04" db="EMBL/GenBank/DDBJ databases">
        <title>Collinsella sp. KGMB02528 nov., an anaerobic actinobacterium isolated from human feces.</title>
        <authorList>
            <person name="Han K.-I."/>
            <person name="Eom M.K."/>
            <person name="Kim J.-S."/>
            <person name="Lee K.C."/>
            <person name="Suh M.K."/>
            <person name="Park S.-H."/>
            <person name="Lee J.H."/>
            <person name="Kang S.W."/>
            <person name="Park J.-E."/>
            <person name="Oh B.S."/>
            <person name="Yu S.Y."/>
            <person name="Choi S.-H."/>
            <person name="Lee D.H."/>
            <person name="Yoon H."/>
            <person name="Kim B.-Y."/>
            <person name="Lee J.H."/>
            <person name="Lee J.-S."/>
        </authorList>
    </citation>
    <scope>NUCLEOTIDE SEQUENCE [LARGE SCALE GENOMIC DNA]</scope>
    <source>
        <strain evidence="6 7">KGMB02528</strain>
    </source>
</reference>
<proteinExistence type="predicted"/>
<dbReference type="Gene3D" id="1.10.357.10">
    <property type="entry name" value="Tetracycline Repressor, domain 2"/>
    <property type="match status" value="1"/>
</dbReference>
<dbReference type="PANTHER" id="PTHR30055:SF234">
    <property type="entry name" value="HTH-TYPE TRANSCRIPTIONAL REGULATOR BETI"/>
    <property type="match status" value="1"/>
</dbReference>
<dbReference type="RefSeq" id="WP_169277559.1">
    <property type="nucleotide sequence ID" value="NZ_JABBCP010000004.1"/>
</dbReference>
<keyword evidence="2 4" id="KW-0238">DNA-binding</keyword>
<dbReference type="PRINTS" id="PR00455">
    <property type="entry name" value="HTHTETR"/>
</dbReference>
<gene>
    <name evidence="6" type="ORF">HF320_06230</name>
</gene>
<evidence type="ECO:0000313" key="7">
    <source>
        <dbReference type="Proteomes" id="UP000546970"/>
    </source>
</evidence>
<evidence type="ECO:0000256" key="1">
    <source>
        <dbReference type="ARBA" id="ARBA00023015"/>
    </source>
</evidence>
<evidence type="ECO:0000259" key="5">
    <source>
        <dbReference type="PROSITE" id="PS50977"/>
    </source>
</evidence>
<dbReference type="PROSITE" id="PS50977">
    <property type="entry name" value="HTH_TETR_2"/>
    <property type="match status" value="1"/>
</dbReference>
<organism evidence="6 7">
    <name type="scientific">Collinsella acetigenes</name>
    <dbReference type="NCBI Taxonomy" id="2713419"/>
    <lineage>
        <taxon>Bacteria</taxon>
        <taxon>Bacillati</taxon>
        <taxon>Actinomycetota</taxon>
        <taxon>Coriobacteriia</taxon>
        <taxon>Coriobacteriales</taxon>
        <taxon>Coriobacteriaceae</taxon>
        <taxon>Collinsella</taxon>
    </lineage>
</organism>
<evidence type="ECO:0000256" key="3">
    <source>
        <dbReference type="ARBA" id="ARBA00023163"/>
    </source>
</evidence>
<dbReference type="SUPFAM" id="SSF46689">
    <property type="entry name" value="Homeodomain-like"/>
    <property type="match status" value="1"/>
</dbReference>
<dbReference type="EMBL" id="JABBCP010000004">
    <property type="protein sequence ID" value="NMF55922.1"/>
    <property type="molecule type" value="Genomic_DNA"/>
</dbReference>
<dbReference type="InterPro" id="IPR001647">
    <property type="entry name" value="HTH_TetR"/>
</dbReference>